<dbReference type="CDD" id="cd06142">
    <property type="entry name" value="RNaseD_exo"/>
    <property type="match status" value="1"/>
</dbReference>
<dbReference type="PANTHER" id="PTHR47649">
    <property type="entry name" value="RIBONUCLEASE D"/>
    <property type="match status" value="1"/>
</dbReference>
<accession>A0ABV8U1C8</accession>
<dbReference type="EMBL" id="JBHSDK010000019">
    <property type="protein sequence ID" value="MFC4336386.1"/>
    <property type="molecule type" value="Genomic_DNA"/>
</dbReference>
<protein>
    <submittedName>
        <fullName evidence="3">HRDC domain-containing protein</fullName>
    </submittedName>
</protein>
<dbReference type="InterPro" id="IPR010997">
    <property type="entry name" value="HRDC-like_sf"/>
</dbReference>
<dbReference type="PANTHER" id="PTHR47649:SF1">
    <property type="entry name" value="RIBONUCLEASE D"/>
    <property type="match status" value="1"/>
</dbReference>
<dbReference type="Pfam" id="PF00570">
    <property type="entry name" value="HRDC"/>
    <property type="match status" value="1"/>
</dbReference>
<reference evidence="4" key="1">
    <citation type="journal article" date="2019" name="Int. J. Syst. Evol. Microbiol.">
        <title>The Global Catalogue of Microorganisms (GCM) 10K type strain sequencing project: providing services to taxonomists for standard genome sequencing and annotation.</title>
        <authorList>
            <consortium name="The Broad Institute Genomics Platform"/>
            <consortium name="The Broad Institute Genome Sequencing Center for Infectious Disease"/>
            <person name="Wu L."/>
            <person name="Ma J."/>
        </authorList>
    </citation>
    <scope>NUCLEOTIDE SEQUENCE [LARGE SCALE GENOMIC DNA]</scope>
    <source>
        <strain evidence="4">IBRC-M 10908</strain>
    </source>
</reference>
<dbReference type="Gene3D" id="1.10.150.80">
    <property type="entry name" value="HRDC domain"/>
    <property type="match status" value="2"/>
</dbReference>
<proteinExistence type="predicted"/>
<dbReference type="SMART" id="SM00341">
    <property type="entry name" value="HRDC"/>
    <property type="match status" value="1"/>
</dbReference>
<feature type="region of interest" description="Disordered" evidence="1">
    <location>
        <begin position="195"/>
        <end position="216"/>
    </location>
</feature>
<name>A0ABV8U1C8_9ACTN</name>
<dbReference type="SMART" id="SM00474">
    <property type="entry name" value="35EXOc"/>
    <property type="match status" value="1"/>
</dbReference>
<dbReference type="PROSITE" id="PS50967">
    <property type="entry name" value="HRDC"/>
    <property type="match status" value="1"/>
</dbReference>
<dbReference type="Proteomes" id="UP001595823">
    <property type="component" value="Unassembled WGS sequence"/>
</dbReference>
<sequence length="402" mass="44422">MTDANSSATTVTRPADGVPAVADTQPALDAAVARLRGGEGPVAVDTERASGFRYTNRAYLLQFKRAGSGIALVDPTADIDLTELRKLLAAEPWILHAASQDLPCLHELDLRPPLLFDTELAARLCGFEKVALGSQCERLLGVKLKKQHSAADWSQRPLPKDWLSYAALDVEFLHPLWDELKDILSSQGKLEWAEEEFEAERTAPPPEPRSEPWRRTSGIHRIRGRRALARVRALWITRDEIAESLDKAPSKVLQDKAIVEIASVDPTDAGELVKLPTLARRGRPYAKRWLATLAEVRKLRDRDLPAANPPHDGPPAAHRWAEKDPKAAARLKKARAAIAELAEENTVPVENLLTPAILRRLLWEPPHRHSAGAVAKALRQAGARSWQIEIVAETIAEVLKES</sequence>
<dbReference type="SUPFAM" id="SSF53098">
    <property type="entry name" value="Ribonuclease H-like"/>
    <property type="match status" value="1"/>
</dbReference>
<dbReference type="InterPro" id="IPR002121">
    <property type="entry name" value="HRDC_dom"/>
</dbReference>
<dbReference type="InterPro" id="IPR041605">
    <property type="entry name" value="Exo_C"/>
</dbReference>
<evidence type="ECO:0000313" key="3">
    <source>
        <dbReference type="EMBL" id="MFC4336386.1"/>
    </source>
</evidence>
<dbReference type="InterPro" id="IPR012337">
    <property type="entry name" value="RNaseH-like_sf"/>
</dbReference>
<feature type="domain" description="HRDC" evidence="2">
    <location>
        <begin position="224"/>
        <end position="303"/>
    </location>
</feature>
<evidence type="ECO:0000256" key="1">
    <source>
        <dbReference type="SAM" id="MobiDB-lite"/>
    </source>
</evidence>
<dbReference type="Gene3D" id="3.30.420.10">
    <property type="entry name" value="Ribonuclease H-like superfamily/Ribonuclease H"/>
    <property type="match status" value="1"/>
</dbReference>
<comment type="caution">
    <text evidence="3">The sequence shown here is derived from an EMBL/GenBank/DDBJ whole genome shotgun (WGS) entry which is preliminary data.</text>
</comment>
<keyword evidence="4" id="KW-1185">Reference proteome</keyword>
<dbReference type="Pfam" id="PF18305">
    <property type="entry name" value="DNA_pol_A_exoN"/>
    <property type="match status" value="1"/>
</dbReference>
<feature type="region of interest" description="Disordered" evidence="1">
    <location>
        <begin position="1"/>
        <end position="22"/>
    </location>
</feature>
<dbReference type="InterPro" id="IPR044876">
    <property type="entry name" value="HRDC_dom_sf"/>
</dbReference>
<dbReference type="InterPro" id="IPR002562">
    <property type="entry name" value="3'-5'_exonuclease_dom"/>
</dbReference>
<evidence type="ECO:0000313" key="4">
    <source>
        <dbReference type="Proteomes" id="UP001595823"/>
    </source>
</evidence>
<evidence type="ECO:0000259" key="2">
    <source>
        <dbReference type="PROSITE" id="PS50967"/>
    </source>
</evidence>
<dbReference type="RefSeq" id="WP_380622267.1">
    <property type="nucleotide sequence ID" value="NZ_JBHSDK010000019.1"/>
</dbReference>
<feature type="compositionally biased region" description="Polar residues" evidence="1">
    <location>
        <begin position="1"/>
        <end position="12"/>
    </location>
</feature>
<gene>
    <name evidence="3" type="ORF">ACFPET_14380</name>
</gene>
<organism evidence="3 4">
    <name type="scientific">Salininema proteolyticum</name>
    <dbReference type="NCBI Taxonomy" id="1607685"/>
    <lineage>
        <taxon>Bacteria</taxon>
        <taxon>Bacillati</taxon>
        <taxon>Actinomycetota</taxon>
        <taxon>Actinomycetes</taxon>
        <taxon>Glycomycetales</taxon>
        <taxon>Glycomycetaceae</taxon>
        <taxon>Salininema</taxon>
    </lineage>
</organism>
<dbReference type="Pfam" id="PF01612">
    <property type="entry name" value="DNA_pol_A_exo1"/>
    <property type="match status" value="1"/>
</dbReference>
<dbReference type="SUPFAM" id="SSF47819">
    <property type="entry name" value="HRDC-like"/>
    <property type="match status" value="1"/>
</dbReference>
<dbReference type="InterPro" id="IPR036397">
    <property type="entry name" value="RNaseH_sf"/>
</dbReference>
<dbReference type="InterPro" id="IPR051086">
    <property type="entry name" value="RNase_D-like"/>
</dbReference>